<dbReference type="EMBL" id="BSXS01014294">
    <property type="protein sequence ID" value="GMF05242.1"/>
    <property type="molecule type" value="Genomic_DNA"/>
</dbReference>
<keyword evidence="2" id="KW-1185">Reference proteome</keyword>
<protein>
    <submittedName>
        <fullName evidence="1">Unnamed protein product</fullName>
    </submittedName>
</protein>
<organism evidence="1 2">
    <name type="scientific">Ambrosiozyma monospora</name>
    <name type="common">Yeast</name>
    <name type="synonym">Endomycopsis monosporus</name>
    <dbReference type="NCBI Taxonomy" id="43982"/>
    <lineage>
        <taxon>Eukaryota</taxon>
        <taxon>Fungi</taxon>
        <taxon>Dikarya</taxon>
        <taxon>Ascomycota</taxon>
        <taxon>Saccharomycotina</taxon>
        <taxon>Pichiomycetes</taxon>
        <taxon>Pichiales</taxon>
        <taxon>Pichiaceae</taxon>
        <taxon>Ambrosiozyma</taxon>
    </lineage>
</organism>
<reference evidence="1" key="1">
    <citation type="submission" date="2023-04" db="EMBL/GenBank/DDBJ databases">
        <title>Ambrosiozyma monospora NBRC 10751.</title>
        <authorList>
            <person name="Ichikawa N."/>
            <person name="Sato H."/>
            <person name="Tonouchi N."/>
        </authorList>
    </citation>
    <scope>NUCLEOTIDE SEQUENCE</scope>
    <source>
        <strain evidence="1">NBRC 10751</strain>
    </source>
</reference>
<gene>
    <name evidence="1" type="ORF">Amon02_001226600</name>
</gene>
<accession>A0ACB5U9U0</accession>
<name>A0ACB5U9U0_AMBMO</name>
<evidence type="ECO:0000313" key="1">
    <source>
        <dbReference type="EMBL" id="GMF05242.1"/>
    </source>
</evidence>
<comment type="caution">
    <text evidence="1">The sequence shown here is derived from an EMBL/GenBank/DDBJ whole genome shotgun (WGS) entry which is preliminary data.</text>
</comment>
<evidence type="ECO:0000313" key="2">
    <source>
        <dbReference type="Proteomes" id="UP001165064"/>
    </source>
</evidence>
<proteinExistence type="predicted"/>
<sequence>MRLSYVPLFGVLAQLAQGLSIPGDIVDAIKRANSPGYLKMSAKKSYADSAAGIVSNSTTGGSNSKSVPFLQRSTGKSDDNPDWTLKNQAVFYSVDVAIGSKGNVVTVLVDTGSSDFWVMSSKNPYCISDWLQLN</sequence>
<dbReference type="Proteomes" id="UP001165064">
    <property type="component" value="Unassembled WGS sequence"/>
</dbReference>